<proteinExistence type="predicted"/>
<dbReference type="EMBL" id="LR797252">
    <property type="protein sequence ID" value="CAB4196930.1"/>
    <property type="molecule type" value="Genomic_DNA"/>
</dbReference>
<protein>
    <submittedName>
        <fullName evidence="1">Uncharacterized protein</fullName>
    </submittedName>
</protein>
<dbReference type="InterPro" id="IPR004260">
    <property type="entry name" value="Pyr-dimer_DNA_glycosylase"/>
</dbReference>
<sequence>MNIFLLDSDITLCAQYHVDKHCVKMILEYTQLLNNALIKHNISYEPVYRQTHKNHPASIWTAESYDNFDWLSSLAIELCGEYTHRYNKIHKCQSLIEFFRESDYKSKLPKCGMTDFKLCMPDLYKVDSAVESYRNYYRGDKTHIAKWSKRNVPDWWSR</sequence>
<organism evidence="1">
    <name type="scientific">uncultured Caudovirales phage</name>
    <dbReference type="NCBI Taxonomy" id="2100421"/>
    <lineage>
        <taxon>Viruses</taxon>
        <taxon>Duplodnaviria</taxon>
        <taxon>Heunggongvirae</taxon>
        <taxon>Uroviricota</taxon>
        <taxon>Caudoviricetes</taxon>
        <taxon>Peduoviridae</taxon>
        <taxon>Maltschvirus</taxon>
        <taxon>Maltschvirus maltsch</taxon>
    </lineage>
</organism>
<name>A0A6J5RHH6_9CAUD</name>
<gene>
    <name evidence="1" type="ORF">UFOVP1290_450</name>
</gene>
<dbReference type="Pfam" id="PF03013">
    <property type="entry name" value="Pyr_excise"/>
    <property type="match status" value="1"/>
</dbReference>
<accession>A0A6J5RHH6</accession>
<evidence type="ECO:0000313" key="1">
    <source>
        <dbReference type="EMBL" id="CAB4196930.1"/>
    </source>
</evidence>
<reference evidence="1" key="1">
    <citation type="submission" date="2020-05" db="EMBL/GenBank/DDBJ databases">
        <authorList>
            <person name="Chiriac C."/>
            <person name="Salcher M."/>
            <person name="Ghai R."/>
            <person name="Kavagutti S V."/>
        </authorList>
    </citation>
    <scope>NUCLEOTIDE SEQUENCE</scope>
</reference>